<proteinExistence type="predicted"/>
<dbReference type="Proteomes" id="UP001197795">
    <property type="component" value="Unassembled WGS sequence"/>
</dbReference>
<keyword evidence="2" id="KW-1185">Reference proteome</keyword>
<sequence length="217" mass="25716">MSNRVGIMPEALYRYYVYPEVRDYNVVKGRTNAPRVLLERDVSFLLQKCGSISSNTIEWLINVYLQENIDVFNLVLSNRDDSRQKIEDIYFILSSTPCRMAMRLGARGKYTYLCDWLLHQNILEDEQIFNKCCEIFGIICAVPEKIPNGGNADYFRFLIKLYDFWDDYDSKQIVEKNLMNCARNSLLLQNCDFYYYKFNADIVELLLRENYKEACRK</sequence>
<evidence type="ECO:0000313" key="2">
    <source>
        <dbReference type="Proteomes" id="UP001197795"/>
    </source>
</evidence>
<dbReference type="EMBL" id="JAJEPV010000010">
    <property type="protein sequence ID" value="MCC2119092.1"/>
    <property type="molecule type" value="Genomic_DNA"/>
</dbReference>
<organism evidence="1 2">
    <name type="scientific">Waltera acetigignens</name>
    <dbReference type="NCBI Taxonomy" id="2981769"/>
    <lineage>
        <taxon>Bacteria</taxon>
        <taxon>Bacillati</taxon>
        <taxon>Bacillota</taxon>
        <taxon>Clostridia</taxon>
        <taxon>Lachnospirales</taxon>
        <taxon>Lachnospiraceae</taxon>
        <taxon>Waltera</taxon>
    </lineage>
</organism>
<comment type="caution">
    <text evidence="1">The sequence shown here is derived from an EMBL/GenBank/DDBJ whole genome shotgun (WGS) entry which is preliminary data.</text>
</comment>
<dbReference type="RefSeq" id="WP_227732978.1">
    <property type="nucleotide sequence ID" value="NZ_JAJEPV010000010.1"/>
</dbReference>
<dbReference type="AlphaFoldDB" id="A0AAE2ZZK5"/>
<reference evidence="1 2" key="1">
    <citation type="submission" date="2021-10" db="EMBL/GenBank/DDBJ databases">
        <title>Anaerobic single-cell dispensing facilitates the cultivation of human gut bacteria.</title>
        <authorList>
            <person name="Afrizal A."/>
        </authorList>
    </citation>
    <scope>NUCLEOTIDE SEQUENCE [LARGE SCALE GENOMIC DNA]</scope>
    <source>
        <strain evidence="1 2">CLA-AA-H273</strain>
    </source>
</reference>
<name>A0AAE2ZZK5_9FIRM</name>
<gene>
    <name evidence="1" type="ORF">LKD75_05705</name>
</gene>
<protein>
    <submittedName>
        <fullName evidence="1">Uncharacterized protein</fullName>
    </submittedName>
</protein>
<accession>A0AAE2ZZK5</accession>
<evidence type="ECO:0000313" key="1">
    <source>
        <dbReference type="EMBL" id="MCC2119092.1"/>
    </source>
</evidence>